<organism evidence="4 5">
    <name type="scientific">Renibacterium salmoninarum (strain ATCC 33209 / DSM 20767 / JCM 11484 / NBRC 15589 / NCIMB 2235)</name>
    <dbReference type="NCBI Taxonomy" id="288705"/>
    <lineage>
        <taxon>Bacteria</taxon>
        <taxon>Bacillati</taxon>
        <taxon>Actinomycetota</taxon>
        <taxon>Actinomycetes</taxon>
        <taxon>Micrococcales</taxon>
        <taxon>Micrococcaceae</taxon>
        <taxon>Renibacterium</taxon>
    </lineage>
</organism>
<dbReference type="AlphaFoldDB" id="A9WML6"/>
<dbReference type="Gene3D" id="3.40.1180.10">
    <property type="entry name" value="Decaprenyl diphosphate synthase-like"/>
    <property type="match status" value="1"/>
</dbReference>
<dbReference type="KEGG" id="rsa:RSal33209_1591"/>
<keyword evidence="1 2" id="KW-0808">Transferase</keyword>
<dbReference type="PANTHER" id="PTHR10291">
    <property type="entry name" value="DEHYDRODOLICHYL DIPHOSPHATE SYNTHASE FAMILY MEMBER"/>
    <property type="match status" value="1"/>
</dbReference>
<feature type="binding site" evidence="2">
    <location>
        <position position="238"/>
    </location>
    <ligand>
        <name>Mg(2+)</name>
        <dbReference type="ChEBI" id="CHEBI:18420"/>
    </ligand>
</feature>
<comment type="function">
    <text evidence="2">Catalyzes the condensation of isopentenyl diphosphate (IPP) with allylic pyrophosphates generating different type of terpenoids.</text>
</comment>
<dbReference type="GO" id="GO:0030145">
    <property type="term" value="F:manganese ion binding"/>
    <property type="evidence" value="ECO:0007669"/>
    <property type="project" value="TreeGrafter"/>
</dbReference>
<dbReference type="GO" id="GO:0008834">
    <property type="term" value="F:ditrans,polycis-undecaprenyl-diphosphate synthase [(2E,6E)-farnesyl-diphosphate specific] activity"/>
    <property type="evidence" value="ECO:0007669"/>
    <property type="project" value="TreeGrafter"/>
</dbReference>
<feature type="binding site" evidence="2">
    <location>
        <begin position="96"/>
        <end position="98"/>
    </location>
    <ligand>
        <name>substrate</name>
    </ligand>
</feature>
<feature type="active site" description="Proton acceptor" evidence="2">
    <location>
        <position position="99"/>
    </location>
</feature>
<dbReference type="GO" id="GO:0005829">
    <property type="term" value="C:cytosol"/>
    <property type="evidence" value="ECO:0007669"/>
    <property type="project" value="TreeGrafter"/>
</dbReference>
<dbReference type="HOGENOM" id="CLU_038505_1_2_11"/>
<dbReference type="CDD" id="cd00475">
    <property type="entry name" value="Cis_IPPS"/>
    <property type="match status" value="1"/>
</dbReference>
<feature type="binding site" evidence="2">
    <location>
        <begin position="52"/>
        <end position="55"/>
    </location>
    <ligand>
        <name>substrate</name>
    </ligand>
</feature>
<dbReference type="EC" id="2.5.1.-" evidence="2"/>
<name>A9WML6_RENSM</name>
<evidence type="ECO:0000313" key="4">
    <source>
        <dbReference type="EMBL" id="ABY23327.1"/>
    </source>
</evidence>
<feature type="binding site" evidence="2">
    <location>
        <position position="219"/>
    </location>
    <ligand>
        <name>substrate</name>
    </ligand>
</feature>
<dbReference type="NCBIfam" id="NF011404">
    <property type="entry name" value="PRK14829.1"/>
    <property type="match status" value="1"/>
</dbReference>
<feature type="binding site" evidence="2">
    <location>
        <position position="68"/>
    </location>
    <ligand>
        <name>substrate</name>
    </ligand>
</feature>
<keyword evidence="2" id="KW-0479">Metal-binding</keyword>
<dbReference type="GO" id="GO:0000287">
    <property type="term" value="F:magnesium ion binding"/>
    <property type="evidence" value="ECO:0007669"/>
    <property type="project" value="UniProtKB-UniRule"/>
</dbReference>
<accession>A9WML6</accession>
<dbReference type="EMBL" id="CP000910">
    <property type="protein sequence ID" value="ABY23327.1"/>
    <property type="molecule type" value="Genomic_DNA"/>
</dbReference>
<dbReference type="GO" id="GO:0033850">
    <property type="term" value="F:Z-farnesyl diphosphate synthase activity"/>
    <property type="evidence" value="ECO:0007669"/>
    <property type="project" value="TreeGrafter"/>
</dbReference>
<dbReference type="RefSeq" id="WP_012245004.1">
    <property type="nucleotide sequence ID" value="NC_010168.1"/>
</dbReference>
<evidence type="ECO:0000313" key="5">
    <source>
        <dbReference type="Proteomes" id="UP000002007"/>
    </source>
</evidence>
<dbReference type="PANTHER" id="PTHR10291:SF0">
    <property type="entry name" value="DEHYDRODOLICHYL DIPHOSPHATE SYNTHASE 2"/>
    <property type="match status" value="1"/>
</dbReference>
<dbReference type="Pfam" id="PF01255">
    <property type="entry name" value="Prenyltransf"/>
    <property type="match status" value="1"/>
</dbReference>
<feature type="binding site" evidence="2">
    <location>
        <position position="64"/>
    </location>
    <ligand>
        <name>substrate</name>
    </ligand>
</feature>
<feature type="active site" evidence="2">
    <location>
        <position position="51"/>
    </location>
</feature>
<feature type="binding site" evidence="2">
    <location>
        <begin position="225"/>
        <end position="227"/>
    </location>
    <ligand>
        <name>substrate</name>
    </ligand>
</feature>
<keyword evidence="2" id="KW-0460">Magnesium</keyword>
<comment type="similarity">
    <text evidence="2">Belongs to the UPP synthase family.</text>
</comment>
<feature type="binding site" evidence="2">
    <location>
        <position position="56"/>
    </location>
    <ligand>
        <name>substrate</name>
    </ligand>
</feature>
<keyword evidence="5" id="KW-1185">Reference proteome</keyword>
<dbReference type="FunFam" id="3.40.1180.10:FF:000001">
    <property type="entry name" value="(2E,6E)-farnesyl-diphosphate-specific ditrans,polycis-undecaprenyl-diphosphate synthase"/>
    <property type="match status" value="1"/>
</dbReference>
<reference evidence="5" key="1">
    <citation type="journal article" date="2008" name="J. Bacteriol.">
        <title>Genome sequence of the fish pathogen Renibacterium salmoninarum suggests reductive evolution away from an environmental Arthrobacter ancestor.</title>
        <authorList>
            <person name="Wiens G.D."/>
            <person name="Rockey D.D."/>
            <person name="Wu Z."/>
            <person name="Chang J."/>
            <person name="Levy R."/>
            <person name="Crane S."/>
            <person name="Chen D.S."/>
            <person name="Capri G.R."/>
            <person name="Burnett J.R."/>
            <person name="Sudheesh P.S."/>
            <person name="Schipma M.J."/>
            <person name="Burd H."/>
            <person name="Bhattacharyya A."/>
            <person name="Rhodes L.D."/>
            <person name="Kaul R."/>
            <person name="Strom M.S."/>
        </authorList>
    </citation>
    <scope>NUCLEOTIDE SEQUENCE [LARGE SCALE GENOMIC DNA]</scope>
    <source>
        <strain evidence="5">ATCC 33209 / DSM 20767 / JCM 11484 / NBRC 15589 / NCIMB 2235</strain>
    </source>
</reference>
<feature type="compositionally biased region" description="Basic residues" evidence="3">
    <location>
        <begin position="1"/>
        <end position="14"/>
    </location>
</feature>
<feature type="binding site" evidence="2">
    <location>
        <position position="100"/>
    </location>
    <ligand>
        <name>substrate</name>
    </ligand>
</feature>
<dbReference type="Proteomes" id="UP000002007">
    <property type="component" value="Chromosome"/>
</dbReference>
<dbReference type="NCBIfam" id="TIGR00055">
    <property type="entry name" value="uppS"/>
    <property type="match status" value="1"/>
</dbReference>
<dbReference type="eggNOG" id="COG0020">
    <property type="taxonomic scope" value="Bacteria"/>
</dbReference>
<dbReference type="InterPro" id="IPR018520">
    <property type="entry name" value="UPP_synth-like_CS"/>
</dbReference>
<dbReference type="GO" id="GO:0005886">
    <property type="term" value="C:plasma membrane"/>
    <property type="evidence" value="ECO:0007669"/>
    <property type="project" value="TreeGrafter"/>
</dbReference>
<sequence length="282" mass="31557">MALRSSRKSARKSSRSITKAAVVAPWPHPSGESMPDIPAELVPAHVAIVMDGNGRWANQRGLTRIEGHKAGEPALLDVVAGAINLGIKHLTVFAFSTENWRRSPDEVRFLMGFNRDVLRRQRDQLDAWGVRIRWSGRRPRLWASVVKELEVAQEQTKDNDTLTLTMCVNYGGQAEIVDAVTSIAQEVAAGKLKPSGISEKTIQKHLYQPDLPEVDLFLRSSGEQRISNFVLWQSAYAEFVFLDTLWPDVDRRTLWHAVDVYAQRDRRYGGAIDAAAESQAEA</sequence>
<evidence type="ECO:0000256" key="1">
    <source>
        <dbReference type="ARBA" id="ARBA00022679"/>
    </source>
</evidence>
<dbReference type="InterPro" id="IPR001441">
    <property type="entry name" value="UPP_synth-like"/>
</dbReference>
<dbReference type="HAMAP" id="MF_01139">
    <property type="entry name" value="ISPT"/>
    <property type="match status" value="1"/>
</dbReference>
<evidence type="ECO:0000256" key="2">
    <source>
        <dbReference type="HAMAP-Rule" id="MF_01139"/>
    </source>
</evidence>
<protein>
    <recommendedName>
        <fullName evidence="2">Isoprenyl transferase</fullName>
        <ecNumber evidence="2">2.5.1.-</ecNumber>
    </recommendedName>
</protein>
<feature type="binding site" evidence="2">
    <location>
        <position position="102"/>
    </location>
    <ligand>
        <name>substrate</name>
    </ligand>
</feature>
<feature type="region of interest" description="Disordered" evidence="3">
    <location>
        <begin position="1"/>
        <end position="29"/>
    </location>
</feature>
<proteinExistence type="inferred from homology"/>
<gene>
    <name evidence="4" type="ordered locus">RSal33209_1591</name>
</gene>
<feature type="binding site" evidence="2">
    <location>
        <position position="51"/>
    </location>
    <ligand>
        <name>Mg(2+)</name>
        <dbReference type="ChEBI" id="CHEBI:18420"/>
    </ligand>
</feature>
<comment type="cofactor">
    <cofactor evidence="2">
        <name>Mg(2+)</name>
        <dbReference type="ChEBI" id="CHEBI:18420"/>
    </cofactor>
    <text evidence="2">Binds 2 magnesium ions per subunit.</text>
</comment>
<dbReference type="SUPFAM" id="SSF64005">
    <property type="entry name" value="Undecaprenyl diphosphate synthase"/>
    <property type="match status" value="1"/>
</dbReference>
<dbReference type="GO" id="GO:0016094">
    <property type="term" value="P:polyprenol biosynthetic process"/>
    <property type="evidence" value="ECO:0007669"/>
    <property type="project" value="TreeGrafter"/>
</dbReference>
<dbReference type="STRING" id="288705.RSal33209_1591"/>
<evidence type="ECO:0000256" key="3">
    <source>
        <dbReference type="SAM" id="MobiDB-lite"/>
    </source>
</evidence>
<dbReference type="PROSITE" id="PS01066">
    <property type="entry name" value="UPP_SYNTHASE"/>
    <property type="match status" value="1"/>
</dbReference>
<comment type="subunit">
    <text evidence="2">Homodimer.</text>
</comment>
<dbReference type="InterPro" id="IPR036424">
    <property type="entry name" value="UPP_synth-like_sf"/>
</dbReference>